<evidence type="ECO:0000313" key="2">
    <source>
        <dbReference type="Proteomes" id="UP000235965"/>
    </source>
</evidence>
<keyword evidence="2" id="KW-1185">Reference proteome</keyword>
<organism evidence="1 2">
    <name type="scientific">Cryptotermes secundus</name>
    <dbReference type="NCBI Taxonomy" id="105785"/>
    <lineage>
        <taxon>Eukaryota</taxon>
        <taxon>Metazoa</taxon>
        <taxon>Ecdysozoa</taxon>
        <taxon>Arthropoda</taxon>
        <taxon>Hexapoda</taxon>
        <taxon>Insecta</taxon>
        <taxon>Pterygota</taxon>
        <taxon>Neoptera</taxon>
        <taxon>Polyneoptera</taxon>
        <taxon>Dictyoptera</taxon>
        <taxon>Blattodea</taxon>
        <taxon>Blattoidea</taxon>
        <taxon>Termitoidae</taxon>
        <taxon>Kalotermitidae</taxon>
        <taxon>Cryptotermitinae</taxon>
        <taxon>Cryptotermes</taxon>
    </lineage>
</organism>
<evidence type="ECO:0000313" key="1">
    <source>
        <dbReference type="EMBL" id="PNF15470.1"/>
    </source>
</evidence>
<dbReference type="InParanoid" id="A0A2J7PGM1"/>
<protein>
    <submittedName>
        <fullName evidence="1">Uncharacterized protein</fullName>
    </submittedName>
</protein>
<comment type="caution">
    <text evidence="1">The sequence shown here is derived from an EMBL/GenBank/DDBJ whole genome shotgun (WGS) entry which is preliminary data.</text>
</comment>
<gene>
    <name evidence="1" type="ORF">B7P43_G17034</name>
</gene>
<reference evidence="1 2" key="1">
    <citation type="submission" date="2017-12" db="EMBL/GenBank/DDBJ databases">
        <title>Hemimetabolous genomes reveal molecular basis of termite eusociality.</title>
        <authorList>
            <person name="Harrison M.C."/>
            <person name="Jongepier E."/>
            <person name="Robertson H.M."/>
            <person name="Arning N."/>
            <person name="Bitard-Feildel T."/>
            <person name="Chao H."/>
            <person name="Childers C.P."/>
            <person name="Dinh H."/>
            <person name="Doddapaneni H."/>
            <person name="Dugan S."/>
            <person name="Gowin J."/>
            <person name="Greiner C."/>
            <person name="Han Y."/>
            <person name="Hu H."/>
            <person name="Hughes D.S.T."/>
            <person name="Huylmans A.-K."/>
            <person name="Kemena C."/>
            <person name="Kremer L.P.M."/>
            <person name="Lee S.L."/>
            <person name="Lopez-Ezquerra A."/>
            <person name="Mallet L."/>
            <person name="Monroy-Kuhn J.M."/>
            <person name="Moser A."/>
            <person name="Murali S.C."/>
            <person name="Muzny D.M."/>
            <person name="Otani S."/>
            <person name="Piulachs M.-D."/>
            <person name="Poelchau M."/>
            <person name="Qu J."/>
            <person name="Schaub F."/>
            <person name="Wada-Katsumata A."/>
            <person name="Worley K.C."/>
            <person name="Xie Q."/>
            <person name="Ylla G."/>
            <person name="Poulsen M."/>
            <person name="Gibbs R.A."/>
            <person name="Schal C."/>
            <person name="Richards S."/>
            <person name="Belles X."/>
            <person name="Korb J."/>
            <person name="Bornberg-Bauer E."/>
        </authorList>
    </citation>
    <scope>NUCLEOTIDE SEQUENCE [LARGE SCALE GENOMIC DNA]</scope>
    <source>
        <tissue evidence="1">Whole body</tissue>
    </source>
</reference>
<dbReference type="EMBL" id="NEVH01025177">
    <property type="protein sequence ID" value="PNF15470.1"/>
    <property type="molecule type" value="Genomic_DNA"/>
</dbReference>
<proteinExistence type="predicted"/>
<accession>A0A2J7PGM1</accession>
<dbReference type="Proteomes" id="UP000235965">
    <property type="component" value="Unassembled WGS sequence"/>
</dbReference>
<dbReference type="AlphaFoldDB" id="A0A2J7PGM1"/>
<name>A0A2J7PGM1_9NEOP</name>
<sequence length="84" mass="9777">MEATCSSEMSVNFQHTLQHYNPEDIVLQNHLPEPQILLTAQHHIPRERTLHHCFCFLDYDITDQCESDSQPYFCFISIAALGKQ</sequence>